<comment type="caution">
    <text evidence="2">The sequence shown here is derived from an EMBL/GenBank/DDBJ whole genome shotgun (WGS) entry which is preliminary data.</text>
</comment>
<name>A0ABD2NQS0_9CUCU</name>
<dbReference type="AlphaFoldDB" id="A0ABD2NQS0"/>
<proteinExistence type="predicted"/>
<feature type="non-terminal residue" evidence="2">
    <location>
        <position position="77"/>
    </location>
</feature>
<protein>
    <submittedName>
        <fullName evidence="2">Uncharacterized protein</fullName>
    </submittedName>
</protein>
<feature type="region of interest" description="Disordered" evidence="1">
    <location>
        <begin position="1"/>
        <end position="21"/>
    </location>
</feature>
<evidence type="ECO:0000256" key="1">
    <source>
        <dbReference type="SAM" id="MobiDB-lite"/>
    </source>
</evidence>
<reference evidence="2 3" key="1">
    <citation type="journal article" date="2021" name="BMC Biol.">
        <title>Horizontally acquired antibacterial genes associated with adaptive radiation of ladybird beetles.</title>
        <authorList>
            <person name="Li H.S."/>
            <person name="Tang X.F."/>
            <person name="Huang Y.H."/>
            <person name="Xu Z.Y."/>
            <person name="Chen M.L."/>
            <person name="Du X.Y."/>
            <person name="Qiu B.Y."/>
            <person name="Chen P.T."/>
            <person name="Zhang W."/>
            <person name="Slipinski A."/>
            <person name="Escalona H.E."/>
            <person name="Waterhouse R.M."/>
            <person name="Zwick A."/>
            <person name="Pang H."/>
        </authorList>
    </citation>
    <scope>NUCLEOTIDE SEQUENCE [LARGE SCALE GENOMIC DNA]</scope>
    <source>
        <strain evidence="2">SYSU2018</strain>
    </source>
</reference>
<keyword evidence="3" id="KW-1185">Reference proteome</keyword>
<dbReference type="EMBL" id="JABFTP020000144">
    <property type="protein sequence ID" value="KAL3280964.1"/>
    <property type="molecule type" value="Genomic_DNA"/>
</dbReference>
<organism evidence="2 3">
    <name type="scientific">Cryptolaemus montrouzieri</name>
    <dbReference type="NCBI Taxonomy" id="559131"/>
    <lineage>
        <taxon>Eukaryota</taxon>
        <taxon>Metazoa</taxon>
        <taxon>Ecdysozoa</taxon>
        <taxon>Arthropoda</taxon>
        <taxon>Hexapoda</taxon>
        <taxon>Insecta</taxon>
        <taxon>Pterygota</taxon>
        <taxon>Neoptera</taxon>
        <taxon>Endopterygota</taxon>
        <taxon>Coleoptera</taxon>
        <taxon>Polyphaga</taxon>
        <taxon>Cucujiformia</taxon>
        <taxon>Coccinelloidea</taxon>
        <taxon>Coccinellidae</taxon>
        <taxon>Scymninae</taxon>
        <taxon>Scymnini</taxon>
        <taxon>Cryptolaemus</taxon>
    </lineage>
</organism>
<evidence type="ECO:0000313" key="3">
    <source>
        <dbReference type="Proteomes" id="UP001516400"/>
    </source>
</evidence>
<gene>
    <name evidence="2" type="ORF">HHI36_004189</name>
</gene>
<accession>A0ABD2NQS0</accession>
<evidence type="ECO:0000313" key="2">
    <source>
        <dbReference type="EMBL" id="KAL3280964.1"/>
    </source>
</evidence>
<dbReference type="Proteomes" id="UP001516400">
    <property type="component" value="Unassembled WGS sequence"/>
</dbReference>
<sequence length="77" mass="9128">MAKRTLCLGGGNEPRPLSNYHSNSHSFKDDNLYDFFVGTDSLKNRNKDEILNIYNKCLQEDFVLYREDEDYISKMYH</sequence>